<proteinExistence type="predicted"/>
<evidence type="ECO:0000313" key="1">
    <source>
        <dbReference type="EMBL" id="ARS64150.1"/>
    </source>
</evidence>
<reference evidence="1 2" key="1">
    <citation type="journal article" date="2017" name="Environ. Microbiol.">
        <title>Genome and epigenome of a novel marine Thaumarchaeota strain suggest viral infection, phosphorothioation DNA modification and multiple restriction systems.</title>
        <authorList>
            <person name="Ahlgren N.A."/>
            <person name="Chen Y."/>
            <person name="Needham D.M."/>
            <person name="Parada A.E."/>
            <person name="Sachdeva R."/>
            <person name="Trinh V."/>
            <person name="Chen T."/>
            <person name="Fuhrman J.A."/>
        </authorList>
    </citation>
    <scope>NUCLEOTIDE SEQUENCE [LARGE SCALE GENOMIC DNA]</scope>
    <source>
        <strain evidence="1 2">SPOT01</strain>
    </source>
</reference>
<gene>
    <name evidence="1" type="ORF">NMSP_0529</name>
</gene>
<dbReference type="OrthoDB" id="10405at2157"/>
<keyword evidence="2" id="KW-1185">Reference proteome</keyword>
<protein>
    <submittedName>
        <fullName evidence="1">Uncharacterized protein</fullName>
    </submittedName>
</protein>
<evidence type="ECO:0000313" key="2">
    <source>
        <dbReference type="Proteomes" id="UP000249949"/>
    </source>
</evidence>
<accession>A0A2Z2HS76</accession>
<organism evidence="1 2">
    <name type="scientific">Candidatus Nitrosomarinus catalinensis</name>
    <dbReference type="NCBI Taxonomy" id="1898749"/>
    <lineage>
        <taxon>Archaea</taxon>
        <taxon>Nitrososphaerota</taxon>
        <taxon>Nitrososphaeria</taxon>
        <taxon>Nitrosopumilales</taxon>
        <taxon>Nitrosopumilaceae</taxon>
        <taxon>Candidatus Nitrosomarinus</taxon>
    </lineage>
</organism>
<dbReference type="KEGG" id="nct:NMSP_0529"/>
<sequence>MNIEERKNLQHLDELILNASDEELEKIQEIDYQTQLDGESFYHIYVDSDSLVPPSIKKSFRKS</sequence>
<dbReference type="EMBL" id="CP021324">
    <property type="protein sequence ID" value="ARS64150.1"/>
    <property type="molecule type" value="Genomic_DNA"/>
</dbReference>
<dbReference type="GeneID" id="32901020"/>
<name>A0A2Z2HS76_9ARCH</name>
<dbReference type="AlphaFoldDB" id="A0A2Z2HS76"/>
<dbReference type="RefSeq" id="WP_086907305.1">
    <property type="nucleotide sequence ID" value="NZ_CP021324.1"/>
</dbReference>
<dbReference type="Proteomes" id="UP000249949">
    <property type="component" value="Chromosome"/>
</dbReference>